<dbReference type="Proteomes" id="UP000785171">
    <property type="component" value="Unassembled WGS sequence"/>
</dbReference>
<feature type="compositionally biased region" description="Polar residues" evidence="1">
    <location>
        <begin position="202"/>
        <end position="214"/>
    </location>
</feature>
<dbReference type="Proteomes" id="UP000792063">
    <property type="component" value="Unassembled WGS sequence"/>
</dbReference>
<dbReference type="Proteomes" id="UP000285624">
    <property type="component" value="Unassembled WGS sequence"/>
</dbReference>
<reference evidence="2" key="3">
    <citation type="submission" date="2020-06" db="EMBL/GenBank/DDBJ databases">
        <authorList>
            <person name="Studholme D.J."/>
        </authorList>
    </citation>
    <scope>NUCLEOTIDE SEQUENCE</scope>
    <source>
        <strain evidence="2">NZFS 2646</strain>
        <strain evidence="3">NZFS 3630</strain>
    </source>
</reference>
<keyword evidence="6" id="KW-1185">Reference proteome</keyword>
<protein>
    <submittedName>
        <fullName evidence="5">Uncharacterized protein</fullName>
    </submittedName>
</protein>
<feature type="region of interest" description="Disordered" evidence="1">
    <location>
        <begin position="19"/>
        <end position="84"/>
    </location>
</feature>
<dbReference type="EMBL" id="MAYM02001062">
    <property type="protein sequence ID" value="RLN27134.1"/>
    <property type="molecule type" value="Genomic_DNA"/>
</dbReference>
<reference evidence="6 7" key="2">
    <citation type="submission" date="2018-07" db="EMBL/GenBank/DDBJ databases">
        <title>Genome sequencing of oomycete isolates from Chile give support for New Zealand origin for Phytophthora kernoviae and make available the first Nothophytophthora sp. genome.</title>
        <authorList>
            <person name="Studholme D.J."/>
            <person name="Sanfuentes E."/>
            <person name="Panda P."/>
            <person name="Hill R."/>
            <person name="Sambles C."/>
            <person name="Grant M."/>
            <person name="Williams N.M."/>
            <person name="Mcdougal R.L."/>
        </authorList>
    </citation>
    <scope>NUCLEOTIDE SEQUENCE [LARGE SCALE GENOMIC DNA]</scope>
    <source>
        <strain evidence="4">Chile2</strain>
        <strain evidence="5">Chile4</strain>
    </source>
</reference>
<gene>
    <name evidence="4" type="ORF">BBI17_007274</name>
    <name evidence="5" type="ORF">BBO99_00007327</name>
    <name evidence="2" type="ORF">JM16_006947</name>
    <name evidence="3" type="ORF">JM18_006777</name>
</gene>
<organism evidence="5 6">
    <name type="scientific">Phytophthora kernoviae</name>
    <dbReference type="NCBI Taxonomy" id="325452"/>
    <lineage>
        <taxon>Eukaryota</taxon>
        <taxon>Sar</taxon>
        <taxon>Stramenopiles</taxon>
        <taxon>Oomycota</taxon>
        <taxon>Peronosporomycetes</taxon>
        <taxon>Peronosporales</taxon>
        <taxon>Peronosporaceae</taxon>
        <taxon>Phytophthora</taxon>
    </lineage>
</organism>
<dbReference type="EMBL" id="JPWV03000259">
    <property type="protein sequence ID" value="KAG2519849.1"/>
    <property type="molecule type" value="Genomic_DNA"/>
</dbReference>
<dbReference type="Proteomes" id="UP000285883">
    <property type="component" value="Unassembled WGS sequence"/>
</dbReference>
<evidence type="ECO:0000313" key="7">
    <source>
        <dbReference type="Proteomes" id="UP000285883"/>
    </source>
</evidence>
<evidence type="ECO:0000313" key="6">
    <source>
        <dbReference type="Proteomes" id="UP000285624"/>
    </source>
</evidence>
<evidence type="ECO:0000313" key="2">
    <source>
        <dbReference type="EMBL" id="KAG2519849.1"/>
    </source>
</evidence>
<evidence type="ECO:0000313" key="3">
    <source>
        <dbReference type="EMBL" id="KAG2521048.1"/>
    </source>
</evidence>
<sequence>MRVSIVNENYARKNRYMMQDTIKKKSNRKSTGSIAPTHKRVRLSHPQPPKRKNDDTKIKSFSLPPLPPLKSITDQTPTLHSTQTTDKLAELRQKFLEDITMVVQKLKNVLTFCPGSACLDSPVSPSTVLKLVRTVQTLEKLRGLLLLNPVRLRNVSLTLLDTVEQQIKTNLLPLATLIRSFEGKQIQGCNSLQGAAEDTAKTEQGWSENKSPRSPSGLAVESSESLTRDWRFLSMALSLHL</sequence>
<name>A0A3R7KGZ0_9STRA</name>
<accession>A0A3R7KGZ0</accession>
<proteinExistence type="predicted"/>
<dbReference type="EMBL" id="JPWU03000263">
    <property type="protein sequence ID" value="KAG2521048.1"/>
    <property type="molecule type" value="Genomic_DNA"/>
</dbReference>
<comment type="caution">
    <text evidence="5">The sequence shown here is derived from an EMBL/GenBank/DDBJ whole genome shotgun (WGS) entry which is preliminary data.</text>
</comment>
<dbReference type="AlphaFoldDB" id="A0A3R7KGZ0"/>
<feature type="region of interest" description="Disordered" evidence="1">
    <location>
        <begin position="197"/>
        <end position="220"/>
    </location>
</feature>
<dbReference type="EMBL" id="MBDN02000296">
    <property type="protein sequence ID" value="RLN76722.1"/>
    <property type="molecule type" value="Genomic_DNA"/>
</dbReference>
<feature type="compositionally biased region" description="Polar residues" evidence="1">
    <location>
        <begin position="72"/>
        <end position="84"/>
    </location>
</feature>
<evidence type="ECO:0000313" key="5">
    <source>
        <dbReference type="EMBL" id="RLN76722.1"/>
    </source>
</evidence>
<evidence type="ECO:0000313" key="4">
    <source>
        <dbReference type="EMBL" id="RLN27134.1"/>
    </source>
</evidence>
<evidence type="ECO:0000256" key="1">
    <source>
        <dbReference type="SAM" id="MobiDB-lite"/>
    </source>
</evidence>
<reference evidence="2" key="1">
    <citation type="journal article" date="2015" name="Genom Data">
        <title>Genome sequences of six Phytophthora species associated with forests in New Zealand.</title>
        <authorList>
            <person name="Studholme D.J."/>
            <person name="McDougal R.L."/>
            <person name="Sambles C."/>
            <person name="Hansen E."/>
            <person name="Hardy G."/>
            <person name="Grant M."/>
            <person name="Ganley R.J."/>
            <person name="Williams N.M."/>
        </authorList>
    </citation>
    <scope>NUCLEOTIDE SEQUENCE</scope>
    <source>
        <strain evidence="2">NZFS 2646</strain>
        <strain evidence="3">NZFS 3630</strain>
    </source>
</reference>